<feature type="domain" description="Glycoside hydrolase family 3 N-terminal" evidence="4">
    <location>
        <begin position="53"/>
        <end position="326"/>
    </location>
</feature>
<dbReference type="InterPro" id="IPR050226">
    <property type="entry name" value="NagZ_Beta-hexosaminidase"/>
</dbReference>
<dbReference type="RefSeq" id="WP_177063198.1">
    <property type="nucleotide sequence ID" value="NZ_JACAPS010000055.1"/>
</dbReference>
<dbReference type="PANTHER" id="PTHR30480:SF16">
    <property type="entry name" value="GLYCOSIDE HYDROLASE FAMILY 3 DOMAIN PROTEIN"/>
    <property type="match status" value="1"/>
</dbReference>
<organism evidence="5 6">
    <name type="scientific">Pseudomonas gingeri</name>
    <dbReference type="NCBI Taxonomy" id="117681"/>
    <lineage>
        <taxon>Bacteria</taxon>
        <taxon>Pseudomonadati</taxon>
        <taxon>Pseudomonadota</taxon>
        <taxon>Gammaproteobacteria</taxon>
        <taxon>Pseudomonadales</taxon>
        <taxon>Pseudomonadaceae</taxon>
        <taxon>Pseudomonas</taxon>
    </lineage>
</organism>
<protein>
    <submittedName>
        <fullName evidence="5">Glycoside hydrolase</fullName>
    </submittedName>
</protein>
<evidence type="ECO:0000256" key="3">
    <source>
        <dbReference type="ARBA" id="ARBA00023295"/>
    </source>
</evidence>
<evidence type="ECO:0000313" key="5">
    <source>
        <dbReference type="EMBL" id="NWC35728.1"/>
    </source>
</evidence>
<name>A0A7Y7YGA8_9PSED</name>
<dbReference type="PANTHER" id="PTHR30480">
    <property type="entry name" value="BETA-HEXOSAMINIDASE-RELATED"/>
    <property type="match status" value="1"/>
</dbReference>
<dbReference type="Gene3D" id="3.20.20.300">
    <property type="entry name" value="Glycoside hydrolase, family 3, N-terminal domain"/>
    <property type="match status" value="1"/>
</dbReference>
<evidence type="ECO:0000259" key="4">
    <source>
        <dbReference type="Pfam" id="PF00933"/>
    </source>
</evidence>
<accession>A0A7Y7YGA8</accession>
<dbReference type="AlphaFoldDB" id="A0A7Y7YGA8"/>
<keyword evidence="2 5" id="KW-0378">Hydrolase</keyword>
<gene>
    <name evidence="5" type="ORF">HX876_25490</name>
</gene>
<dbReference type="GO" id="GO:0005975">
    <property type="term" value="P:carbohydrate metabolic process"/>
    <property type="evidence" value="ECO:0007669"/>
    <property type="project" value="InterPro"/>
</dbReference>
<dbReference type="GO" id="GO:0009254">
    <property type="term" value="P:peptidoglycan turnover"/>
    <property type="evidence" value="ECO:0007669"/>
    <property type="project" value="TreeGrafter"/>
</dbReference>
<proteinExistence type="inferred from homology"/>
<reference evidence="5 6" key="1">
    <citation type="submission" date="2020-04" db="EMBL/GenBank/DDBJ databases">
        <title>Molecular characterization of pseudomonads from Agaricus bisporus reveal novel blotch 2 pathogens in Western Europe.</title>
        <authorList>
            <person name="Taparia T."/>
            <person name="Krijger M."/>
            <person name="Haynes E."/>
            <person name="Elpinstone J.G."/>
            <person name="Noble R."/>
            <person name="Van Der Wolf J."/>
        </authorList>
    </citation>
    <scope>NUCLEOTIDE SEQUENCE [LARGE SCALE GENOMIC DNA]</scope>
    <source>
        <strain evidence="5 6">IPO3737</strain>
    </source>
</reference>
<dbReference type="InterPro" id="IPR001764">
    <property type="entry name" value="Glyco_hydro_3_N"/>
</dbReference>
<dbReference type="Proteomes" id="UP000520592">
    <property type="component" value="Unassembled WGS sequence"/>
</dbReference>
<evidence type="ECO:0000313" key="6">
    <source>
        <dbReference type="Proteomes" id="UP000520592"/>
    </source>
</evidence>
<evidence type="ECO:0000256" key="1">
    <source>
        <dbReference type="ARBA" id="ARBA00005336"/>
    </source>
</evidence>
<dbReference type="InterPro" id="IPR017853">
    <property type="entry name" value="GH"/>
</dbReference>
<dbReference type="InterPro" id="IPR036962">
    <property type="entry name" value="Glyco_hydro_3_N_sf"/>
</dbReference>
<comment type="caution">
    <text evidence="5">The sequence shown here is derived from an EMBL/GenBank/DDBJ whole genome shotgun (WGS) entry which is preliminary data.</text>
</comment>
<evidence type="ECO:0000256" key="2">
    <source>
        <dbReference type="ARBA" id="ARBA00022801"/>
    </source>
</evidence>
<keyword evidence="3" id="KW-0326">Glycosidase</keyword>
<dbReference type="EMBL" id="JACAQD010000035">
    <property type="protein sequence ID" value="NWC35728.1"/>
    <property type="molecule type" value="Genomic_DNA"/>
</dbReference>
<dbReference type="Pfam" id="PF00933">
    <property type="entry name" value="Glyco_hydro_3"/>
    <property type="match status" value="1"/>
</dbReference>
<sequence length="346" mass="36021">MSANEGKAYGVLFPVLLDVQMTDDVRRFLGNGGRSLLFGETGEEYVSGKMSASRLETETLDTWQRFTGTATALGGPLLLAADADISAVHRLQGITPALPEPDVARAMDCAALEQACFKVATAVRETGVNLLLSPTADVVGGPNVWLAGRTLSDDVQQTAEMVGAYVRGVRRAGMASTLKHFPGHPVLFKQPSTETAVVSESMKQLRAYWPGFQAGIDAGADAVMMGPAIFAACSPPTAASVSPELIGVLRQELGFKGLVMTIDLDHRSTIGQMSLGEVAVAALNAGADLLLISAGAMPQVPQIAWAIVAAVARGTLPQARLDAAALAVGALADRYSTVGASYGKPK</sequence>
<comment type="similarity">
    <text evidence="1">Belongs to the glycosyl hydrolase 3 family.</text>
</comment>
<dbReference type="SUPFAM" id="SSF51445">
    <property type="entry name" value="(Trans)glycosidases"/>
    <property type="match status" value="1"/>
</dbReference>
<dbReference type="GO" id="GO:0004553">
    <property type="term" value="F:hydrolase activity, hydrolyzing O-glycosyl compounds"/>
    <property type="evidence" value="ECO:0007669"/>
    <property type="project" value="InterPro"/>
</dbReference>